<dbReference type="PANTHER" id="PTHR42855">
    <property type="entry name" value="ABC TRANSPORTER ATP-BINDING SUBUNIT"/>
    <property type="match status" value="1"/>
</dbReference>
<dbReference type="InterPro" id="IPR027417">
    <property type="entry name" value="P-loop_NTPase"/>
</dbReference>
<dbReference type="SMART" id="SM00382">
    <property type="entry name" value="AAA"/>
    <property type="match status" value="2"/>
</dbReference>
<dbReference type="FunFam" id="3.40.50.300:FF:000070">
    <property type="entry name" value="Putative ABC transporter ATP-binding component"/>
    <property type="match status" value="1"/>
</dbReference>
<dbReference type="PANTHER" id="PTHR42855:SF2">
    <property type="entry name" value="DRUG RESISTANCE ABC TRANSPORTER,ATP-BINDING PROTEIN"/>
    <property type="match status" value="1"/>
</dbReference>
<comment type="caution">
    <text evidence="7">The sequence shown here is derived from an EMBL/GenBank/DDBJ whole genome shotgun (WGS) entry which is preliminary data.</text>
</comment>
<keyword evidence="2" id="KW-0547">Nucleotide-binding</keyword>
<evidence type="ECO:0000256" key="1">
    <source>
        <dbReference type="ARBA" id="ARBA00022737"/>
    </source>
</evidence>
<proteinExistence type="inferred from homology"/>
<dbReference type="PROSITE" id="PS50893">
    <property type="entry name" value="ABC_TRANSPORTER_2"/>
    <property type="match status" value="2"/>
</dbReference>
<dbReference type="FunFam" id="3.40.50.300:FF:000011">
    <property type="entry name" value="Putative ABC transporter ATP-binding component"/>
    <property type="match status" value="1"/>
</dbReference>
<evidence type="ECO:0000259" key="6">
    <source>
        <dbReference type="PROSITE" id="PS50893"/>
    </source>
</evidence>
<dbReference type="InterPro" id="IPR003593">
    <property type="entry name" value="AAA+_ATPase"/>
</dbReference>
<evidence type="ECO:0000313" key="7">
    <source>
        <dbReference type="EMBL" id="RAJ02538.1"/>
    </source>
</evidence>
<dbReference type="InterPro" id="IPR003439">
    <property type="entry name" value="ABC_transporter-like_ATP-bd"/>
</dbReference>
<feature type="domain" description="ABC transporter" evidence="6">
    <location>
        <begin position="2"/>
        <end position="252"/>
    </location>
</feature>
<sequence length="546" mass="61554">MISVKNVSLSFGKRVLFDEVNLNFTKGNCYGVIGANGAGKSTFLKILSGEIEPNKGTVEITPGERMSVLKQNHFEFDEMTVLQTVLMGNKKLAEIAAERDAIYAKEDFTEEDGMRAGELEAEFGEMGGYTAESDAGVLLGDLGVKEELHSTLLKDISGNLKVRVLLAQALFGNPDILLLDEPTNDLDVETIGWLENFLGGYENIVIVVSHDRHFLDAVCTHVADVDRAKIKIFTGNYSFWYESSQLMARQMNDKNKKIEEKRKDLLDFIARFSANASKSKQATSRKKALEKLVVEDIEPSNRKYPGIIFKQLREVGNQILNVEKLEKSVDGRKLFSDVSFSINKGDKVAFLSKDHLALTTFFEVINGEMEADGGKLEWGTTVTKAYLPNENSQFFTEDYNLMDWLRQYVPPHVTDVDEPFLRGFLGKMLFSGDEIMKKTKVLSGGEKVRCMLSRMMLQDPNVVILDEPTNHLDLESIQSFNESMINFKGIVLFTTHDHTFMQSVATRIIEITPKGIIDRLMTFDEYLADDRVKALREEMYAEQVTA</sequence>
<organism evidence="7 8">
    <name type="scientific">Chitinophaga skermanii</name>
    <dbReference type="NCBI Taxonomy" id="331697"/>
    <lineage>
        <taxon>Bacteria</taxon>
        <taxon>Pseudomonadati</taxon>
        <taxon>Bacteroidota</taxon>
        <taxon>Chitinophagia</taxon>
        <taxon>Chitinophagales</taxon>
        <taxon>Chitinophagaceae</taxon>
        <taxon>Chitinophaga</taxon>
    </lineage>
</organism>
<accession>A0A327QF77</accession>
<keyword evidence="8" id="KW-1185">Reference proteome</keyword>
<evidence type="ECO:0000256" key="4">
    <source>
        <dbReference type="ARBA" id="ARBA00061551"/>
    </source>
</evidence>
<dbReference type="AlphaFoldDB" id="A0A327QF77"/>
<dbReference type="OrthoDB" id="613473at2"/>
<dbReference type="Proteomes" id="UP000249547">
    <property type="component" value="Unassembled WGS sequence"/>
</dbReference>
<dbReference type="Pfam" id="PF00005">
    <property type="entry name" value="ABC_tran"/>
    <property type="match status" value="2"/>
</dbReference>
<reference evidence="7 8" key="1">
    <citation type="submission" date="2018-06" db="EMBL/GenBank/DDBJ databases">
        <title>Genomic Encyclopedia of Archaeal and Bacterial Type Strains, Phase II (KMG-II): from individual species to whole genera.</title>
        <authorList>
            <person name="Goeker M."/>
        </authorList>
    </citation>
    <scope>NUCLEOTIDE SEQUENCE [LARGE SCALE GENOMIC DNA]</scope>
    <source>
        <strain evidence="7 8">DSM 23857</strain>
    </source>
</reference>
<dbReference type="GO" id="GO:0005524">
    <property type="term" value="F:ATP binding"/>
    <property type="evidence" value="ECO:0007669"/>
    <property type="project" value="UniProtKB-KW"/>
</dbReference>
<protein>
    <recommendedName>
        <fullName evidence="5">Probable ATP-binding protein YbiT</fullName>
    </recommendedName>
</protein>
<evidence type="ECO:0000256" key="2">
    <source>
        <dbReference type="ARBA" id="ARBA00022741"/>
    </source>
</evidence>
<evidence type="ECO:0000313" key="8">
    <source>
        <dbReference type="Proteomes" id="UP000249547"/>
    </source>
</evidence>
<dbReference type="CDD" id="cd03221">
    <property type="entry name" value="ABCF_EF-3"/>
    <property type="match status" value="2"/>
</dbReference>
<feature type="domain" description="ABC transporter" evidence="6">
    <location>
        <begin position="320"/>
        <end position="539"/>
    </location>
</feature>
<dbReference type="GO" id="GO:0016887">
    <property type="term" value="F:ATP hydrolysis activity"/>
    <property type="evidence" value="ECO:0007669"/>
    <property type="project" value="InterPro"/>
</dbReference>
<dbReference type="Gene3D" id="3.40.50.300">
    <property type="entry name" value="P-loop containing nucleotide triphosphate hydrolases"/>
    <property type="match status" value="2"/>
</dbReference>
<evidence type="ECO:0000256" key="5">
    <source>
        <dbReference type="ARBA" id="ARBA00074044"/>
    </source>
</evidence>
<evidence type="ECO:0000256" key="3">
    <source>
        <dbReference type="ARBA" id="ARBA00022840"/>
    </source>
</evidence>
<keyword evidence="3" id="KW-0067">ATP-binding</keyword>
<dbReference type="EMBL" id="QLLL01000006">
    <property type="protein sequence ID" value="RAJ02538.1"/>
    <property type="molecule type" value="Genomic_DNA"/>
</dbReference>
<dbReference type="InterPro" id="IPR032781">
    <property type="entry name" value="ABC_tran_Xtn"/>
</dbReference>
<gene>
    <name evidence="7" type="ORF">LX64_03558</name>
</gene>
<dbReference type="Pfam" id="PF12848">
    <property type="entry name" value="ABC_tran_Xtn"/>
    <property type="match status" value="1"/>
</dbReference>
<comment type="similarity">
    <text evidence="4">Belongs to the ABC transporter superfamily. ABCF family. YbiT subfamily.</text>
</comment>
<dbReference type="SUPFAM" id="SSF52540">
    <property type="entry name" value="P-loop containing nucleoside triphosphate hydrolases"/>
    <property type="match status" value="2"/>
</dbReference>
<name>A0A327QF77_9BACT</name>
<keyword evidence="1" id="KW-0677">Repeat</keyword>
<dbReference type="RefSeq" id="WP_111598969.1">
    <property type="nucleotide sequence ID" value="NZ_QLLL01000006.1"/>
</dbReference>
<dbReference type="InterPro" id="IPR051309">
    <property type="entry name" value="ABCF_ATPase"/>
</dbReference>